<gene>
    <name evidence="2" type="ORF">PGT21_025790</name>
    <name evidence="3" type="ORF">PGTUg99_020277</name>
</gene>
<organism evidence="3 5">
    <name type="scientific">Puccinia graminis f. sp. tritici</name>
    <dbReference type="NCBI Taxonomy" id="56615"/>
    <lineage>
        <taxon>Eukaryota</taxon>
        <taxon>Fungi</taxon>
        <taxon>Dikarya</taxon>
        <taxon>Basidiomycota</taxon>
        <taxon>Pucciniomycotina</taxon>
        <taxon>Pucciniomycetes</taxon>
        <taxon>Pucciniales</taxon>
        <taxon>Pucciniaceae</taxon>
        <taxon>Puccinia</taxon>
    </lineage>
</organism>
<accession>A0A5B0R5Y0</accession>
<protein>
    <submittedName>
        <fullName evidence="3">Uncharacterized protein</fullName>
    </submittedName>
</protein>
<dbReference type="Proteomes" id="UP000325313">
    <property type="component" value="Unassembled WGS sequence"/>
</dbReference>
<comment type="caution">
    <text evidence="3">The sequence shown here is derived from an EMBL/GenBank/DDBJ whole genome shotgun (WGS) entry which is preliminary data.</text>
</comment>
<keyword evidence="1" id="KW-0732">Signal</keyword>
<reference evidence="4 5" key="1">
    <citation type="submission" date="2019-05" db="EMBL/GenBank/DDBJ databases">
        <title>Emergence of the Ug99 lineage of the wheat stem rust pathogen through somatic hybridization.</title>
        <authorList>
            <person name="Li F."/>
            <person name="Upadhyaya N.M."/>
            <person name="Sperschneider J."/>
            <person name="Matny O."/>
            <person name="Nguyen-Phuc H."/>
            <person name="Mago R."/>
            <person name="Raley C."/>
            <person name="Miller M.E."/>
            <person name="Silverstein K.A.T."/>
            <person name="Henningsen E."/>
            <person name="Hirsch C.D."/>
            <person name="Visser B."/>
            <person name="Pretorius Z.A."/>
            <person name="Steffenson B.J."/>
            <person name="Schwessinger B."/>
            <person name="Dodds P.N."/>
            <person name="Figueroa M."/>
        </authorList>
    </citation>
    <scope>NUCLEOTIDE SEQUENCE [LARGE SCALE GENOMIC DNA]</scope>
    <source>
        <strain evidence="2">21-0</strain>
        <strain evidence="3 5">Ug99</strain>
    </source>
</reference>
<dbReference type="AlphaFoldDB" id="A0A5B0R5Y0"/>
<dbReference type="EMBL" id="VSWC01000040">
    <property type="protein sequence ID" value="KAA1105996.1"/>
    <property type="molecule type" value="Genomic_DNA"/>
</dbReference>
<proteinExistence type="predicted"/>
<evidence type="ECO:0000256" key="1">
    <source>
        <dbReference type="SAM" id="SignalP"/>
    </source>
</evidence>
<sequence>MISWFLLCLLLPVQSTTAALSPSEDNWIAQFADELAAHIEQPSPGNGDESQYIYEGESQLKRARFDHSAISDSILIPTPSARFMEANLLGEMQPRDPVSPTFIMEQPTKATGRPQPKRARNDKASILENNGQVDDTPKPQFQKKEGFWKHLPIHSDNELNQAFEKMLTPDRPKSDVSTVYDLTRLPERELEASLHTIQDLKYGHLAYQYQKYYQVTIYYLYQETEGLSRYLGLSRIGEHPFALVPMLNRSMEDYKSLVFPLDSQGKRFEGTLLLGYFTDLLKWLNHIHRLLWNNFNQNLPEPPDHTEDYQQLQLWLFGEIFNPEHGFPVLGKTKITSQNDGQFGAVQLWIIKLIQEPKKVYQISVAICGIWFKNTSFEWENKFKIDDYFWVRVHSLLTRDILDLEVIRNTKMMKIKNESKKKCTWNSNIIHMDQIFQIEKPKLVMKIENIEFFDVDKYGDMESINSPLKCECSQRSGWVDFLPIQRKAGEPHKDSLTKILFPIKVLKMISQSAYMFHPLFSWMHWFTFQKLPKATSLASRSILQQFSQIFLPISTYTEIHEIIHNSGMAITSNIERSSFVVRILGEYPTMLATHKQWKIQLYHFINSLEYISGLIHDYLGKRFEKTEMINQSEFLEWFSGMIFGTDPKCSIPLVGKIPDPNLPEILLARIKFNEVQNFIIQTFFKKYSLKYNEASIVLYGYWIKNEHPDFWNDVFGTDQDYSRLIKHTFTENAKIKNQFRSTA</sequence>
<evidence type="ECO:0000313" key="5">
    <source>
        <dbReference type="Proteomes" id="UP000325313"/>
    </source>
</evidence>
<dbReference type="OrthoDB" id="10440085at2759"/>
<feature type="signal peptide" evidence="1">
    <location>
        <begin position="1"/>
        <end position="18"/>
    </location>
</feature>
<evidence type="ECO:0000313" key="3">
    <source>
        <dbReference type="EMBL" id="KAA1120932.1"/>
    </source>
</evidence>
<dbReference type="EMBL" id="VDEP01000240">
    <property type="protein sequence ID" value="KAA1120932.1"/>
    <property type="molecule type" value="Genomic_DNA"/>
</dbReference>
<dbReference type="Proteomes" id="UP000324748">
    <property type="component" value="Unassembled WGS sequence"/>
</dbReference>
<evidence type="ECO:0000313" key="2">
    <source>
        <dbReference type="EMBL" id="KAA1105996.1"/>
    </source>
</evidence>
<name>A0A5B0R5Y0_PUCGR</name>
<feature type="chain" id="PRO_5036366594" evidence="1">
    <location>
        <begin position="19"/>
        <end position="743"/>
    </location>
</feature>
<keyword evidence="4" id="KW-1185">Reference proteome</keyword>
<evidence type="ECO:0000313" key="4">
    <source>
        <dbReference type="Proteomes" id="UP000324748"/>
    </source>
</evidence>